<protein>
    <submittedName>
        <fullName evidence="1">Uncharacterized protein</fullName>
    </submittedName>
</protein>
<dbReference type="OrthoDB" id="3618129at2"/>
<dbReference type="Proteomes" id="UP000249915">
    <property type="component" value="Unassembled WGS sequence"/>
</dbReference>
<evidence type="ECO:0000313" key="2">
    <source>
        <dbReference type="Proteomes" id="UP000249915"/>
    </source>
</evidence>
<gene>
    <name evidence="1" type="ORF">BAY60_17575</name>
</gene>
<organism evidence="1 2">
    <name type="scientific">Prauserella muralis</name>
    <dbReference type="NCBI Taxonomy" id="588067"/>
    <lineage>
        <taxon>Bacteria</taxon>
        <taxon>Bacillati</taxon>
        <taxon>Actinomycetota</taxon>
        <taxon>Actinomycetes</taxon>
        <taxon>Pseudonocardiales</taxon>
        <taxon>Pseudonocardiaceae</taxon>
        <taxon>Prauserella</taxon>
    </lineage>
</organism>
<accession>A0A2V4B266</accession>
<dbReference type="RefSeq" id="WP_112282153.1">
    <property type="nucleotide sequence ID" value="NZ_MASW01000002.1"/>
</dbReference>
<proteinExistence type="predicted"/>
<reference evidence="1 2" key="1">
    <citation type="submission" date="2016-07" db="EMBL/GenBank/DDBJ databases">
        <title>Draft genome sequence of Prauserella muralis DSM 45305, isolated from a mould-covered wall in an indoor environment.</title>
        <authorList>
            <person name="Ruckert C."/>
            <person name="Albersmeier A."/>
            <person name="Jiang C.-L."/>
            <person name="Jiang Y."/>
            <person name="Kalinowski J."/>
            <person name="Schneider O."/>
            <person name="Winkler A."/>
            <person name="Zotchev S.B."/>
        </authorList>
    </citation>
    <scope>NUCLEOTIDE SEQUENCE [LARGE SCALE GENOMIC DNA]</scope>
    <source>
        <strain evidence="1 2">DSM 45305</strain>
    </source>
</reference>
<name>A0A2V4B266_9PSEU</name>
<dbReference type="EMBL" id="MASW01000002">
    <property type="protein sequence ID" value="PXY28143.1"/>
    <property type="molecule type" value="Genomic_DNA"/>
</dbReference>
<evidence type="ECO:0000313" key="1">
    <source>
        <dbReference type="EMBL" id="PXY28143.1"/>
    </source>
</evidence>
<dbReference type="Pfam" id="PF21819">
    <property type="entry name" value="DUF6885"/>
    <property type="match status" value="1"/>
</dbReference>
<sequence>MTLLDEVRLLPGAAEVLAAARAELPQKDNLCGAFTGLVALRAHGVAVPGQDEVALAAGTVLPTAAVPSLPPGEAGRSDYRAPLPVTGDPARAGTSAIGVARAVERLAGASLAVVPACGEWTEQAVLRLLAGAYRLSRVAVIGNVDTGAFAAHDTPTRALRDYLDTGIPPLWMSRWRVGHFVLVVGVLSGSEGTLVSIADTYPSLGRRGVHLQPAGHVAAALRREGMAPGGLLLVVPAAEAPAARDVVERAGLHPRLWDNGSPAPAD</sequence>
<dbReference type="AlphaFoldDB" id="A0A2V4B266"/>
<comment type="caution">
    <text evidence="1">The sequence shown here is derived from an EMBL/GenBank/DDBJ whole genome shotgun (WGS) entry which is preliminary data.</text>
</comment>
<dbReference type="InterPro" id="IPR049252">
    <property type="entry name" value="DUF6885"/>
</dbReference>
<keyword evidence="2" id="KW-1185">Reference proteome</keyword>